<gene>
    <name evidence="8" type="primary">11411515</name>
    <name evidence="6" type="ordered locus">MTR_3g090140</name>
    <name evidence="7" type="ORF">MtrunA17_Chr3g0126041</name>
</gene>
<dbReference type="InterPro" id="IPR028989">
    <property type="entry name" value="RimP_N"/>
</dbReference>
<proteinExistence type="inferred from homology"/>
<feature type="domain" description="DUF7912" evidence="5">
    <location>
        <begin position="228"/>
        <end position="317"/>
    </location>
</feature>
<reference evidence="6 9" key="1">
    <citation type="journal article" date="2011" name="Nature">
        <title>The Medicago genome provides insight into the evolution of rhizobial symbioses.</title>
        <authorList>
            <person name="Young N.D."/>
            <person name="Debelle F."/>
            <person name="Oldroyd G.E."/>
            <person name="Geurts R."/>
            <person name="Cannon S.B."/>
            <person name="Udvardi M.K."/>
            <person name="Benedito V.A."/>
            <person name="Mayer K.F."/>
            <person name="Gouzy J."/>
            <person name="Schoof H."/>
            <person name="Van de Peer Y."/>
            <person name="Proost S."/>
            <person name="Cook D.R."/>
            <person name="Meyers B.C."/>
            <person name="Spannagl M."/>
            <person name="Cheung F."/>
            <person name="De Mita S."/>
            <person name="Krishnakumar V."/>
            <person name="Gundlach H."/>
            <person name="Zhou S."/>
            <person name="Mudge J."/>
            <person name="Bharti A.K."/>
            <person name="Murray J.D."/>
            <person name="Naoumkina M.A."/>
            <person name="Rosen B."/>
            <person name="Silverstein K.A."/>
            <person name="Tang H."/>
            <person name="Rombauts S."/>
            <person name="Zhao P.X."/>
            <person name="Zhou P."/>
            <person name="Barbe V."/>
            <person name="Bardou P."/>
            <person name="Bechner M."/>
            <person name="Bellec A."/>
            <person name="Berger A."/>
            <person name="Berges H."/>
            <person name="Bidwell S."/>
            <person name="Bisseling T."/>
            <person name="Choisne N."/>
            <person name="Couloux A."/>
            <person name="Denny R."/>
            <person name="Deshpande S."/>
            <person name="Dai X."/>
            <person name="Doyle J.J."/>
            <person name="Dudez A.M."/>
            <person name="Farmer A.D."/>
            <person name="Fouteau S."/>
            <person name="Franken C."/>
            <person name="Gibelin C."/>
            <person name="Gish J."/>
            <person name="Goldstein S."/>
            <person name="Gonzalez A.J."/>
            <person name="Green P.J."/>
            <person name="Hallab A."/>
            <person name="Hartog M."/>
            <person name="Hua A."/>
            <person name="Humphray S.J."/>
            <person name="Jeong D.H."/>
            <person name="Jing Y."/>
            <person name="Jocker A."/>
            <person name="Kenton S.M."/>
            <person name="Kim D.J."/>
            <person name="Klee K."/>
            <person name="Lai H."/>
            <person name="Lang C."/>
            <person name="Lin S."/>
            <person name="Macmil S.L."/>
            <person name="Magdelenat G."/>
            <person name="Matthews L."/>
            <person name="McCorrison J."/>
            <person name="Monaghan E.L."/>
            <person name="Mun J.H."/>
            <person name="Najar F.Z."/>
            <person name="Nicholson C."/>
            <person name="Noirot C."/>
            <person name="O'Bleness M."/>
            <person name="Paule C.R."/>
            <person name="Poulain J."/>
            <person name="Prion F."/>
            <person name="Qin B."/>
            <person name="Qu C."/>
            <person name="Retzel E.F."/>
            <person name="Riddle C."/>
            <person name="Sallet E."/>
            <person name="Samain S."/>
            <person name="Samson N."/>
            <person name="Sanders I."/>
            <person name="Saurat O."/>
            <person name="Scarpelli C."/>
            <person name="Schiex T."/>
            <person name="Segurens B."/>
            <person name="Severin A.J."/>
            <person name="Sherrier D.J."/>
            <person name="Shi R."/>
            <person name="Sims S."/>
            <person name="Singer S.R."/>
            <person name="Sinharoy S."/>
            <person name="Sterck L."/>
            <person name="Viollet A."/>
            <person name="Wang B.B."/>
            <person name="Wang K."/>
            <person name="Wang M."/>
            <person name="Wang X."/>
            <person name="Warfsmann J."/>
            <person name="Weissenbach J."/>
            <person name="White D.D."/>
            <person name="White J.D."/>
            <person name="Wiley G.B."/>
            <person name="Wincker P."/>
            <person name="Xing Y."/>
            <person name="Yang L."/>
            <person name="Yao Z."/>
            <person name="Ying F."/>
            <person name="Zhai J."/>
            <person name="Zhou L."/>
            <person name="Zuber A."/>
            <person name="Denarie J."/>
            <person name="Dixon R.A."/>
            <person name="May G.D."/>
            <person name="Schwartz D.C."/>
            <person name="Rogers J."/>
            <person name="Quetier F."/>
            <person name="Town C.D."/>
            <person name="Roe B.A."/>
        </authorList>
    </citation>
    <scope>NUCLEOTIDE SEQUENCE [LARGE SCALE GENOMIC DNA]</scope>
    <source>
        <strain evidence="6">A17</strain>
        <strain evidence="8 9">cv. Jemalong A17</strain>
    </source>
</reference>
<dbReference type="EMBL" id="CM001219">
    <property type="protein sequence ID" value="AES72401.2"/>
    <property type="molecule type" value="Genomic_DNA"/>
</dbReference>
<dbReference type="HAMAP" id="MF_01077">
    <property type="entry name" value="RimP"/>
    <property type="match status" value="1"/>
</dbReference>
<evidence type="ECO:0000256" key="2">
    <source>
        <dbReference type="ARBA" id="ARBA00022517"/>
    </source>
</evidence>
<keyword evidence="1" id="KW-0963">Cytoplasm</keyword>
<dbReference type="AlphaFoldDB" id="G7J657"/>
<evidence type="ECO:0000256" key="1">
    <source>
        <dbReference type="ARBA" id="ARBA00022490"/>
    </source>
</evidence>
<feature type="compositionally biased region" description="Acidic residues" evidence="3">
    <location>
        <begin position="84"/>
        <end position="121"/>
    </location>
</feature>
<evidence type="ECO:0000313" key="9">
    <source>
        <dbReference type="Proteomes" id="UP000002051"/>
    </source>
</evidence>
<dbReference type="Proteomes" id="UP000265566">
    <property type="component" value="Chromosome 3"/>
</dbReference>
<evidence type="ECO:0000313" key="6">
    <source>
        <dbReference type="EMBL" id="AES72401.2"/>
    </source>
</evidence>
<keyword evidence="2" id="KW-0690">Ribosome biogenesis</keyword>
<evidence type="ECO:0000259" key="5">
    <source>
        <dbReference type="Pfam" id="PF25498"/>
    </source>
</evidence>
<dbReference type="EnsemblPlants" id="AES72401">
    <property type="protein sequence ID" value="AES72401"/>
    <property type="gene ID" value="MTR_3g090140"/>
</dbReference>
<dbReference type="InterPro" id="IPR003728">
    <property type="entry name" value="Ribosome_maturation_RimP"/>
</dbReference>
<dbReference type="SUPFAM" id="SSF75420">
    <property type="entry name" value="YhbC-like, N-terminal domain"/>
    <property type="match status" value="1"/>
</dbReference>
<feature type="region of interest" description="Disordered" evidence="3">
    <location>
        <begin position="84"/>
        <end position="128"/>
    </location>
</feature>
<dbReference type="PANTHER" id="PTHR34544">
    <property type="entry name" value="OSJNBA0006B20.18 PROTEIN"/>
    <property type="match status" value="1"/>
</dbReference>
<reference evidence="7" key="4">
    <citation type="journal article" date="2018" name="Nat. Plants">
        <title>Whole-genome landscape of Medicago truncatula symbiotic genes.</title>
        <authorList>
            <person name="Pecrix Y."/>
            <person name="Gamas P."/>
            <person name="Carrere S."/>
        </authorList>
    </citation>
    <scope>NUCLEOTIDE SEQUENCE</scope>
    <source>
        <tissue evidence="7">Leaves</tissue>
    </source>
</reference>
<evidence type="ECO:0000313" key="7">
    <source>
        <dbReference type="EMBL" id="RHN69561.1"/>
    </source>
</evidence>
<feature type="compositionally biased region" description="Polar residues" evidence="3">
    <location>
        <begin position="1"/>
        <end position="10"/>
    </location>
</feature>
<dbReference type="STRING" id="3880.G7J657"/>
<dbReference type="Gramene" id="rna18044">
    <property type="protein sequence ID" value="RHN69561.1"/>
    <property type="gene ID" value="gene18044"/>
</dbReference>
<dbReference type="Proteomes" id="UP000002051">
    <property type="component" value="Chromosome 3"/>
</dbReference>
<sequence>MDLIKSSTVQPRRIPPSSPLPTITRSMNCFYVPSTSRSTTKFSSQFCTLPHTPIKPLVILHVKNKNSDFEPFLEPTIAQEISEDEEVEVEEEEDVDDVEFEDETEMDEDSVEFYDEEEEDSVPYAGDGGAGGGISLAGTWWDKKALAIAKEVTMSFDGDLQIYAFKTLVNSTIQVRIEKLSNKSGSPTMEDIEAFSTAYRAKLDEAELAKFVPENLSLEVSSPGVERIVRIPDDLDRFKERAMYVKYVIDDDANNPPAEGEGVFKLESFDMVTEYCTWSLANVRVNREKAGKGRPLNKKQREWRLSTPFDSLLFVRLQSDI</sequence>
<dbReference type="Pfam" id="PF02576">
    <property type="entry name" value="RimP_N"/>
    <property type="match status" value="1"/>
</dbReference>
<dbReference type="eggNOG" id="ENOG502QR64">
    <property type="taxonomic scope" value="Eukaryota"/>
</dbReference>
<evidence type="ECO:0000256" key="3">
    <source>
        <dbReference type="SAM" id="MobiDB-lite"/>
    </source>
</evidence>
<dbReference type="EMBL" id="PSQE01000003">
    <property type="protein sequence ID" value="RHN69561.1"/>
    <property type="molecule type" value="Genomic_DNA"/>
</dbReference>
<accession>A0A0C3VM04</accession>
<keyword evidence="9" id="KW-1185">Reference proteome</keyword>
<dbReference type="Gene3D" id="3.30.300.70">
    <property type="entry name" value="RimP-like superfamily, N-terminal"/>
    <property type="match status" value="1"/>
</dbReference>
<evidence type="ECO:0000259" key="4">
    <source>
        <dbReference type="Pfam" id="PF02576"/>
    </source>
</evidence>
<feature type="domain" description="Ribosome maturation factor RimP N-terminal" evidence="4">
    <location>
        <begin position="166"/>
        <end position="226"/>
    </location>
</feature>
<reference evidence="8" key="3">
    <citation type="submission" date="2015-04" db="UniProtKB">
        <authorList>
            <consortium name="EnsemblPlants"/>
        </authorList>
    </citation>
    <scope>IDENTIFICATION</scope>
    <source>
        <strain evidence="8">cv. Jemalong A17</strain>
    </source>
</reference>
<reference evidence="6 9" key="2">
    <citation type="journal article" date="2014" name="BMC Genomics">
        <title>An improved genome release (version Mt4.0) for the model legume Medicago truncatula.</title>
        <authorList>
            <person name="Tang H."/>
            <person name="Krishnakumar V."/>
            <person name="Bidwell S."/>
            <person name="Rosen B."/>
            <person name="Chan A."/>
            <person name="Zhou S."/>
            <person name="Gentzbittel L."/>
            <person name="Childs K.L."/>
            <person name="Yandell M."/>
            <person name="Gundlach H."/>
            <person name="Mayer K.F."/>
            <person name="Schwartz D.C."/>
            <person name="Town C.D."/>
        </authorList>
    </citation>
    <scope>GENOME REANNOTATION</scope>
    <source>
        <strain evidence="8 9">cv. Jemalong A17</strain>
    </source>
</reference>
<dbReference type="InterPro" id="IPR057234">
    <property type="entry name" value="DUF7912"/>
</dbReference>
<dbReference type="HOGENOM" id="CLU_055531_0_0_1"/>
<dbReference type="KEGG" id="mtr:11411515"/>
<organism evidence="6 9">
    <name type="scientific">Medicago truncatula</name>
    <name type="common">Barrel medic</name>
    <name type="synonym">Medicago tribuloides</name>
    <dbReference type="NCBI Taxonomy" id="3880"/>
    <lineage>
        <taxon>Eukaryota</taxon>
        <taxon>Viridiplantae</taxon>
        <taxon>Streptophyta</taxon>
        <taxon>Embryophyta</taxon>
        <taxon>Tracheophyta</taxon>
        <taxon>Spermatophyta</taxon>
        <taxon>Magnoliopsida</taxon>
        <taxon>eudicotyledons</taxon>
        <taxon>Gunneridae</taxon>
        <taxon>Pentapetalae</taxon>
        <taxon>rosids</taxon>
        <taxon>fabids</taxon>
        <taxon>Fabales</taxon>
        <taxon>Fabaceae</taxon>
        <taxon>Papilionoideae</taxon>
        <taxon>50 kb inversion clade</taxon>
        <taxon>NPAAA clade</taxon>
        <taxon>Hologalegina</taxon>
        <taxon>IRL clade</taxon>
        <taxon>Trifolieae</taxon>
        <taxon>Medicago</taxon>
    </lineage>
</organism>
<name>G7J657_MEDTR</name>
<dbReference type="OrthoDB" id="1100432at2759"/>
<dbReference type="PANTHER" id="PTHR34544:SF1">
    <property type="entry name" value="OS04G0438300 PROTEIN"/>
    <property type="match status" value="1"/>
</dbReference>
<accession>G7J657</accession>
<dbReference type="GO" id="GO:0042274">
    <property type="term" value="P:ribosomal small subunit biogenesis"/>
    <property type="evidence" value="ECO:0007669"/>
    <property type="project" value="InterPro"/>
</dbReference>
<protein>
    <submittedName>
        <fullName evidence="6">DUF150 family protein</fullName>
    </submittedName>
    <submittedName>
        <fullName evidence="7">Putative ribosome maturation factor RimP</fullName>
    </submittedName>
</protein>
<dbReference type="Pfam" id="PF25498">
    <property type="entry name" value="DUF7912"/>
    <property type="match status" value="1"/>
</dbReference>
<evidence type="ECO:0000313" key="8">
    <source>
        <dbReference type="EnsemblPlants" id="AES72401"/>
    </source>
</evidence>
<dbReference type="PaxDb" id="3880-AES72401"/>
<dbReference type="InterPro" id="IPR035956">
    <property type="entry name" value="RimP_N_sf"/>
</dbReference>
<feature type="region of interest" description="Disordered" evidence="3">
    <location>
        <begin position="1"/>
        <end position="20"/>
    </location>
</feature>